<comment type="caution">
    <text evidence="1">The sequence shown here is derived from an EMBL/GenBank/DDBJ whole genome shotgun (WGS) entry which is preliminary data.</text>
</comment>
<protein>
    <submittedName>
        <fullName evidence="1">Hydrolase</fullName>
    </submittedName>
</protein>
<gene>
    <name evidence="1" type="ORF">CXY01_37840</name>
</gene>
<keyword evidence="1" id="KW-0378">Hydrolase</keyword>
<proteinExistence type="predicted"/>
<reference evidence="1 2" key="1">
    <citation type="submission" date="2019-07" db="EMBL/GenBank/DDBJ databases">
        <title>Whole genome shotgun sequence of Cellulomonas xylanilytica NBRC 101102.</title>
        <authorList>
            <person name="Hosoyama A."/>
            <person name="Uohara A."/>
            <person name="Ohji S."/>
            <person name="Ichikawa N."/>
        </authorList>
    </citation>
    <scope>NUCLEOTIDE SEQUENCE [LARGE SCALE GENOMIC DNA]</scope>
    <source>
        <strain evidence="1 2">NBRC 101102</strain>
    </source>
</reference>
<evidence type="ECO:0000313" key="2">
    <source>
        <dbReference type="Proteomes" id="UP000321118"/>
    </source>
</evidence>
<dbReference type="AlphaFoldDB" id="A0A510V8R8"/>
<dbReference type="GO" id="GO:0016787">
    <property type="term" value="F:hydrolase activity"/>
    <property type="evidence" value="ECO:0007669"/>
    <property type="project" value="UniProtKB-KW"/>
</dbReference>
<keyword evidence="2" id="KW-1185">Reference proteome</keyword>
<dbReference type="EMBL" id="BJUB01000014">
    <property type="protein sequence ID" value="GEK23264.1"/>
    <property type="molecule type" value="Genomic_DNA"/>
</dbReference>
<dbReference type="RefSeq" id="WP_146930776.1">
    <property type="nucleotide sequence ID" value="NZ_BJUB01000014.1"/>
</dbReference>
<evidence type="ECO:0000313" key="1">
    <source>
        <dbReference type="EMBL" id="GEK23264.1"/>
    </source>
</evidence>
<dbReference type="Proteomes" id="UP000321118">
    <property type="component" value="Unassembled WGS sequence"/>
</dbReference>
<organism evidence="1 2">
    <name type="scientific">Cellulomonas xylanilytica</name>
    <dbReference type="NCBI Taxonomy" id="233583"/>
    <lineage>
        <taxon>Bacteria</taxon>
        <taxon>Bacillati</taxon>
        <taxon>Actinomycetota</taxon>
        <taxon>Actinomycetes</taxon>
        <taxon>Micrococcales</taxon>
        <taxon>Cellulomonadaceae</taxon>
        <taxon>Cellulomonas</taxon>
    </lineage>
</organism>
<sequence>MTRPTTHTLDVPGATLTYDVRGALPAADGRLPLLLVGQPMDASGFGTLASYLSDRTIVTYDPRGLGRSTRSDGTLENTPQQQAEDLHLLVGELGGTVDLFGSSGGAVSGLHLVATHPEDVRTFVAHEPPVLSVLPDAVQAFAAERRVQETYQQRGWGAGMAAFIALTSVQGEFTDDFGRDLPDPAQFGLPTDDDGSRVDPLLSGASNAVTAYRPDVAALTGASTRVVVAGGVESRNTLTWRTSAALADALGQELTVFPSNHGGFLGGEFGQAGQPEAFAARLREVLDAAD</sequence>
<name>A0A510V8R8_9CELL</name>
<accession>A0A510V8R8</accession>
<dbReference type="InterPro" id="IPR029058">
    <property type="entry name" value="AB_hydrolase_fold"/>
</dbReference>
<dbReference type="SUPFAM" id="SSF53474">
    <property type="entry name" value="alpha/beta-Hydrolases"/>
    <property type="match status" value="1"/>
</dbReference>
<dbReference type="OrthoDB" id="3210164at2"/>
<dbReference type="Gene3D" id="3.40.50.1820">
    <property type="entry name" value="alpha/beta hydrolase"/>
    <property type="match status" value="1"/>
</dbReference>